<comment type="caution">
    <text evidence="2">The sequence shown here is derived from an EMBL/GenBank/DDBJ whole genome shotgun (WGS) entry which is preliminary data.</text>
</comment>
<organism evidence="2 3">
    <name type="scientific">Syntrophomonas wolfei</name>
    <dbReference type="NCBI Taxonomy" id="863"/>
    <lineage>
        <taxon>Bacteria</taxon>
        <taxon>Bacillati</taxon>
        <taxon>Bacillota</taxon>
        <taxon>Clostridia</taxon>
        <taxon>Eubacteriales</taxon>
        <taxon>Syntrophomonadaceae</taxon>
        <taxon>Syntrophomonas</taxon>
    </lineage>
</organism>
<dbReference type="Pfam" id="PF00682">
    <property type="entry name" value="HMGL-like"/>
    <property type="match status" value="1"/>
</dbReference>
<feature type="non-terminal residue" evidence="2">
    <location>
        <position position="319"/>
    </location>
</feature>
<dbReference type="STRING" id="378794.GCA_001570625_02370"/>
<dbReference type="InterPro" id="IPR013785">
    <property type="entry name" value="Aldolase_TIM"/>
</dbReference>
<dbReference type="PROSITE" id="PS50991">
    <property type="entry name" value="PYR_CT"/>
    <property type="match status" value="1"/>
</dbReference>
<protein>
    <submittedName>
        <fullName evidence="2">Pyruvate carboxylase subunit B</fullName>
    </submittedName>
</protein>
<evidence type="ECO:0000313" key="3">
    <source>
        <dbReference type="Proteomes" id="UP000263273"/>
    </source>
</evidence>
<evidence type="ECO:0000259" key="1">
    <source>
        <dbReference type="PROSITE" id="PS50991"/>
    </source>
</evidence>
<dbReference type="GO" id="GO:0004736">
    <property type="term" value="F:pyruvate carboxylase activity"/>
    <property type="evidence" value="ECO:0007669"/>
    <property type="project" value="TreeGrafter"/>
</dbReference>
<proteinExistence type="predicted"/>
<dbReference type="GO" id="GO:0006094">
    <property type="term" value="P:gluconeogenesis"/>
    <property type="evidence" value="ECO:0007669"/>
    <property type="project" value="TreeGrafter"/>
</dbReference>
<name>A0A354YY30_9FIRM</name>
<feature type="domain" description="Pyruvate carboxyltransferase" evidence="1">
    <location>
        <begin position="6"/>
        <end position="266"/>
    </location>
</feature>
<accession>A0A354YY30</accession>
<dbReference type="SUPFAM" id="SSF51569">
    <property type="entry name" value="Aldolase"/>
    <property type="match status" value="1"/>
</dbReference>
<dbReference type="AlphaFoldDB" id="A0A354YY30"/>
<dbReference type="InterPro" id="IPR055268">
    <property type="entry name" value="PCB-like"/>
</dbReference>
<dbReference type="PANTHER" id="PTHR43778">
    <property type="entry name" value="PYRUVATE CARBOXYLASE"/>
    <property type="match status" value="1"/>
</dbReference>
<dbReference type="Proteomes" id="UP000263273">
    <property type="component" value="Unassembled WGS sequence"/>
</dbReference>
<dbReference type="PANTHER" id="PTHR43778:SF2">
    <property type="entry name" value="PYRUVATE CARBOXYLASE, MITOCHONDRIAL"/>
    <property type="match status" value="1"/>
</dbReference>
<evidence type="ECO:0000313" key="2">
    <source>
        <dbReference type="EMBL" id="HBK54253.1"/>
    </source>
</evidence>
<dbReference type="InterPro" id="IPR000891">
    <property type="entry name" value="PYR_CT"/>
</dbReference>
<dbReference type="Gene3D" id="3.20.20.70">
    <property type="entry name" value="Aldolase class I"/>
    <property type="match status" value="1"/>
</dbReference>
<sequence>MELGKIKITDTSLRDGHQSLWATRMTTEDMLPILENIDEVGYHSLEVWGGATFDVCIRYLNEDPWERLRKIRRGIKKTKLQMLLRGQSIVGYTHYPDDIVEKFVEKAAENGIDIFRVFDALNDIRNLETCMRAAKKSGKHVQACVVYTVSPVHTMQHFVETALRLKDMGADSICIKDMAGLLSPYASFELVKALKENVQLPLQLHTHYIGGLAIAALLKAAEAGVDIIDTASVPMAFGSSQPPVETIVRALQDTPWDTGLDLHDLFNIATHFEQIRKHKGFERGVTRIADMKVFEHQVPGGMITNLYSQLEEQKASHRI</sequence>
<dbReference type="GO" id="GO:0005737">
    <property type="term" value="C:cytoplasm"/>
    <property type="evidence" value="ECO:0007669"/>
    <property type="project" value="TreeGrafter"/>
</dbReference>
<dbReference type="EMBL" id="DNZF01000216">
    <property type="protein sequence ID" value="HBK54253.1"/>
    <property type="molecule type" value="Genomic_DNA"/>
</dbReference>
<keyword evidence="2" id="KW-0670">Pyruvate</keyword>
<dbReference type="NCBIfam" id="NF006761">
    <property type="entry name" value="PRK09282.1"/>
    <property type="match status" value="1"/>
</dbReference>
<gene>
    <name evidence="2" type="ORF">DDZ44_09985</name>
</gene>
<reference evidence="2 3" key="1">
    <citation type="journal article" date="2018" name="Nat. Biotechnol.">
        <title>A standardized bacterial taxonomy based on genome phylogeny substantially revises the tree of life.</title>
        <authorList>
            <person name="Parks D.H."/>
            <person name="Chuvochina M."/>
            <person name="Waite D.W."/>
            <person name="Rinke C."/>
            <person name="Skarshewski A."/>
            <person name="Chaumeil P.A."/>
            <person name="Hugenholtz P."/>
        </authorList>
    </citation>
    <scope>NUCLEOTIDE SEQUENCE [LARGE SCALE GENOMIC DNA]</scope>
    <source>
        <strain evidence="2">UBA10948</strain>
    </source>
</reference>
<dbReference type="CDD" id="cd07937">
    <property type="entry name" value="DRE_TIM_PC_TC_5S"/>
    <property type="match status" value="1"/>
</dbReference>